<feature type="compositionally biased region" description="Polar residues" evidence="1">
    <location>
        <begin position="1"/>
        <end position="17"/>
    </location>
</feature>
<evidence type="ECO:0000259" key="2">
    <source>
        <dbReference type="Pfam" id="PF04149"/>
    </source>
</evidence>
<protein>
    <submittedName>
        <fullName evidence="3">DUF397 domain-containing protein</fullName>
    </submittedName>
</protein>
<evidence type="ECO:0000313" key="4">
    <source>
        <dbReference type="Proteomes" id="UP000295578"/>
    </source>
</evidence>
<proteinExistence type="predicted"/>
<name>A0A4R5A5T7_9ACTN</name>
<dbReference type="AlphaFoldDB" id="A0A4R5A5T7"/>
<reference evidence="3 4" key="1">
    <citation type="submission" date="2019-03" db="EMBL/GenBank/DDBJ databases">
        <title>Draft genome sequences of novel Actinobacteria.</title>
        <authorList>
            <person name="Sahin N."/>
            <person name="Ay H."/>
            <person name="Saygin H."/>
        </authorList>
    </citation>
    <scope>NUCLEOTIDE SEQUENCE [LARGE SCALE GENOMIC DNA]</scope>
    <source>
        <strain evidence="3 4">DSM 45941</strain>
    </source>
</reference>
<dbReference type="InterPro" id="IPR007278">
    <property type="entry name" value="DUF397"/>
</dbReference>
<dbReference type="Pfam" id="PF04149">
    <property type="entry name" value="DUF397"/>
    <property type="match status" value="1"/>
</dbReference>
<organism evidence="3 4">
    <name type="scientific">Actinomadura darangshiensis</name>
    <dbReference type="NCBI Taxonomy" id="705336"/>
    <lineage>
        <taxon>Bacteria</taxon>
        <taxon>Bacillati</taxon>
        <taxon>Actinomycetota</taxon>
        <taxon>Actinomycetes</taxon>
        <taxon>Streptosporangiales</taxon>
        <taxon>Thermomonosporaceae</taxon>
        <taxon>Actinomadura</taxon>
    </lineage>
</organism>
<dbReference type="Proteomes" id="UP000295578">
    <property type="component" value="Unassembled WGS sequence"/>
</dbReference>
<sequence>MTPRYTSWRKSSHSNPDSECVEAGRGLLGTIGVRDTKQGENGPILDFTPREWAAFLRAVRSCNS</sequence>
<feature type="domain" description="DUF397" evidence="2">
    <location>
        <begin position="7"/>
        <end position="60"/>
    </location>
</feature>
<keyword evidence="4" id="KW-1185">Reference proteome</keyword>
<dbReference type="RefSeq" id="WP_132203700.1">
    <property type="nucleotide sequence ID" value="NZ_SMKY01000298.1"/>
</dbReference>
<gene>
    <name evidence="3" type="ORF">E1293_38620</name>
</gene>
<evidence type="ECO:0000256" key="1">
    <source>
        <dbReference type="SAM" id="MobiDB-lite"/>
    </source>
</evidence>
<evidence type="ECO:0000313" key="3">
    <source>
        <dbReference type="EMBL" id="TDD66945.1"/>
    </source>
</evidence>
<comment type="caution">
    <text evidence="3">The sequence shown here is derived from an EMBL/GenBank/DDBJ whole genome shotgun (WGS) entry which is preliminary data.</text>
</comment>
<feature type="region of interest" description="Disordered" evidence="1">
    <location>
        <begin position="1"/>
        <end position="21"/>
    </location>
</feature>
<dbReference type="EMBL" id="SMKY01000298">
    <property type="protein sequence ID" value="TDD66945.1"/>
    <property type="molecule type" value="Genomic_DNA"/>
</dbReference>
<accession>A0A4R5A5T7</accession>
<dbReference type="OrthoDB" id="3482373at2"/>